<dbReference type="Proteomes" id="UP000615446">
    <property type="component" value="Unassembled WGS sequence"/>
</dbReference>
<evidence type="ECO:0000259" key="4">
    <source>
        <dbReference type="Pfam" id="PF20147"/>
    </source>
</evidence>
<evidence type="ECO:0000256" key="2">
    <source>
        <dbReference type="ARBA" id="ARBA00004613"/>
    </source>
</evidence>
<dbReference type="Pfam" id="PF20147">
    <property type="entry name" value="Crinkler"/>
    <property type="match status" value="1"/>
</dbReference>
<sequence>MSTITLSCLVAGENPYNNSSPVDIDTNKVKTVGHLKDAIKEKKQNDFTNVDADKLKLWKVNISFKESNEKLKLVNTKINVNIKEELGGVELLPLSRLANTFPLSQPTITYI</sequence>
<evidence type="ECO:0000313" key="5">
    <source>
        <dbReference type="EMBL" id="GET03048.1"/>
    </source>
</evidence>
<dbReference type="OrthoDB" id="2673191at2759"/>
<dbReference type="AlphaFoldDB" id="A0A8H3M959"/>
<protein>
    <submittedName>
        <fullName evidence="5">CRN-like protein</fullName>
    </submittedName>
</protein>
<dbReference type="GO" id="GO:0043657">
    <property type="term" value="C:host cell"/>
    <property type="evidence" value="ECO:0007669"/>
    <property type="project" value="UniProtKB-SubCell"/>
</dbReference>
<proteinExistence type="predicted"/>
<comment type="caution">
    <text evidence="5">The sequence shown here is derived from an EMBL/GenBank/DDBJ whole genome shotgun (WGS) entry which is preliminary data.</text>
</comment>
<accession>A0A8H3M959</accession>
<dbReference type="InterPro" id="IPR045379">
    <property type="entry name" value="Crinkler_N"/>
</dbReference>
<gene>
    <name evidence="5" type="ORF">RCL2_002939600</name>
</gene>
<reference evidence="5" key="1">
    <citation type="submission" date="2019-10" db="EMBL/GenBank/DDBJ databases">
        <title>Conservation and host-specific expression of non-tandemly repeated heterogenous ribosome RNA gene in arbuscular mycorrhizal fungi.</title>
        <authorList>
            <person name="Maeda T."/>
            <person name="Kobayashi Y."/>
            <person name="Nakagawa T."/>
            <person name="Ezawa T."/>
            <person name="Yamaguchi K."/>
            <person name="Bino T."/>
            <person name="Nishimoto Y."/>
            <person name="Shigenobu S."/>
            <person name="Kawaguchi M."/>
        </authorList>
    </citation>
    <scope>NUCLEOTIDE SEQUENCE</scope>
    <source>
        <strain evidence="5">HR1</strain>
    </source>
</reference>
<evidence type="ECO:0000313" key="6">
    <source>
        <dbReference type="Proteomes" id="UP000615446"/>
    </source>
</evidence>
<dbReference type="GO" id="GO:0005576">
    <property type="term" value="C:extracellular region"/>
    <property type="evidence" value="ECO:0007669"/>
    <property type="project" value="UniProtKB-SubCell"/>
</dbReference>
<dbReference type="EMBL" id="BLAL01000319">
    <property type="protein sequence ID" value="GET03048.1"/>
    <property type="molecule type" value="Genomic_DNA"/>
</dbReference>
<organism evidence="5 6">
    <name type="scientific">Rhizophagus clarus</name>
    <dbReference type="NCBI Taxonomy" id="94130"/>
    <lineage>
        <taxon>Eukaryota</taxon>
        <taxon>Fungi</taxon>
        <taxon>Fungi incertae sedis</taxon>
        <taxon>Mucoromycota</taxon>
        <taxon>Glomeromycotina</taxon>
        <taxon>Glomeromycetes</taxon>
        <taxon>Glomerales</taxon>
        <taxon>Glomeraceae</taxon>
        <taxon>Rhizophagus</taxon>
    </lineage>
</organism>
<evidence type="ECO:0000256" key="1">
    <source>
        <dbReference type="ARBA" id="ARBA00004340"/>
    </source>
</evidence>
<feature type="domain" description="Crinkler effector protein N-terminal" evidence="4">
    <location>
        <begin position="4"/>
        <end position="90"/>
    </location>
</feature>
<evidence type="ECO:0000256" key="3">
    <source>
        <dbReference type="ARBA" id="ARBA00022525"/>
    </source>
</evidence>
<name>A0A8H3M959_9GLOM</name>
<keyword evidence="3" id="KW-0964">Secreted</keyword>
<comment type="subcellular location">
    <subcellularLocation>
        <location evidence="1">Host cell</location>
    </subcellularLocation>
    <subcellularLocation>
        <location evidence="2">Secreted</location>
    </subcellularLocation>
</comment>